<comment type="caution">
    <text evidence="4">The sequence shown here is derived from an EMBL/GenBank/DDBJ whole genome shotgun (WGS) entry which is preliminary data.</text>
</comment>
<protein>
    <recommendedName>
        <fullName evidence="3">YdbS-like PH domain-containing protein</fullName>
    </recommendedName>
</protein>
<dbReference type="PANTHER" id="PTHR34473:SF3">
    <property type="entry name" value="TRANSMEMBRANE PROTEIN-RELATED"/>
    <property type="match status" value="1"/>
</dbReference>
<keyword evidence="2" id="KW-0812">Transmembrane</keyword>
<feature type="domain" description="YdbS-like PH" evidence="3">
    <location>
        <begin position="125"/>
        <end position="202"/>
    </location>
</feature>
<evidence type="ECO:0000256" key="1">
    <source>
        <dbReference type="SAM" id="MobiDB-lite"/>
    </source>
</evidence>
<proteinExistence type="predicted"/>
<dbReference type="Pfam" id="PF03703">
    <property type="entry name" value="bPH_2"/>
    <property type="match status" value="1"/>
</dbReference>
<sequence>MPVESPRDPAKDPAAPAEPAPPGPPPGRTAGAPAGADPAPQEHAPGDRGIDPEGIVWTRVSPRHTTLVLVSGLAATLFWTAAVGWPAVLVATGTWSAPLPLLALPPAAVLLIGAVSLALAPRRVRAIGYAERGEDLLVRRGLLYQRVTVIPYGRMQYVDVSVSPLQRALGLATVRLHTAAVGSHAEIPGVEHAEAARLRERLTARGEALLAGL</sequence>
<keyword evidence="5" id="KW-1185">Reference proteome</keyword>
<evidence type="ECO:0000256" key="2">
    <source>
        <dbReference type="SAM" id="Phobius"/>
    </source>
</evidence>
<organism evidence="4 5">
    <name type="scientific">Kocuria flava</name>
    <dbReference type="NCBI Taxonomy" id="446860"/>
    <lineage>
        <taxon>Bacteria</taxon>
        <taxon>Bacillati</taxon>
        <taxon>Actinomycetota</taxon>
        <taxon>Actinomycetes</taxon>
        <taxon>Micrococcales</taxon>
        <taxon>Micrococcaceae</taxon>
        <taxon>Kocuria</taxon>
    </lineage>
</organism>
<feature type="transmembrane region" description="Helical" evidence="2">
    <location>
        <begin position="67"/>
        <end position="87"/>
    </location>
</feature>
<feature type="compositionally biased region" description="Low complexity" evidence="1">
    <location>
        <begin position="28"/>
        <end position="39"/>
    </location>
</feature>
<evidence type="ECO:0000313" key="5">
    <source>
        <dbReference type="Proteomes" id="UP000321155"/>
    </source>
</evidence>
<feature type="region of interest" description="Disordered" evidence="1">
    <location>
        <begin position="1"/>
        <end position="54"/>
    </location>
</feature>
<evidence type="ECO:0000259" key="3">
    <source>
        <dbReference type="Pfam" id="PF03703"/>
    </source>
</evidence>
<keyword evidence="2" id="KW-1133">Transmembrane helix</keyword>
<feature type="compositionally biased region" description="Pro residues" evidence="1">
    <location>
        <begin position="16"/>
        <end position="27"/>
    </location>
</feature>
<name>A0ABQ0X4T8_9MICC</name>
<feature type="transmembrane region" description="Helical" evidence="2">
    <location>
        <begin position="99"/>
        <end position="120"/>
    </location>
</feature>
<feature type="compositionally biased region" description="Basic and acidic residues" evidence="1">
    <location>
        <begin position="1"/>
        <end position="11"/>
    </location>
</feature>
<dbReference type="Proteomes" id="UP000321155">
    <property type="component" value="Unassembled WGS sequence"/>
</dbReference>
<dbReference type="EMBL" id="BJZR01000051">
    <property type="protein sequence ID" value="GEO92606.1"/>
    <property type="molecule type" value="Genomic_DNA"/>
</dbReference>
<evidence type="ECO:0000313" key="4">
    <source>
        <dbReference type="EMBL" id="GEO92606.1"/>
    </source>
</evidence>
<dbReference type="InterPro" id="IPR005182">
    <property type="entry name" value="YdbS-like_PH"/>
</dbReference>
<accession>A0ABQ0X4T8</accession>
<gene>
    <name evidence="4" type="ORF">KFL01_19120</name>
</gene>
<dbReference type="PANTHER" id="PTHR34473">
    <property type="entry name" value="UPF0699 TRANSMEMBRANE PROTEIN YDBS"/>
    <property type="match status" value="1"/>
</dbReference>
<keyword evidence="2" id="KW-0472">Membrane</keyword>
<reference evidence="4 5" key="1">
    <citation type="submission" date="2019-07" db="EMBL/GenBank/DDBJ databases">
        <title>Whole genome shotgun sequence of Kocuria flava NBRC 107626.</title>
        <authorList>
            <person name="Hosoyama A."/>
            <person name="Uohara A."/>
            <person name="Ohji S."/>
            <person name="Ichikawa N."/>
        </authorList>
    </citation>
    <scope>NUCLEOTIDE SEQUENCE [LARGE SCALE GENOMIC DNA]</scope>
    <source>
        <strain evidence="4 5">NBRC 107626</strain>
    </source>
</reference>